<evidence type="ECO:0000256" key="1">
    <source>
        <dbReference type="SAM" id="Phobius"/>
    </source>
</evidence>
<evidence type="ECO:0000313" key="3">
    <source>
        <dbReference type="Proteomes" id="UP000334019"/>
    </source>
</evidence>
<evidence type="ECO:0000313" key="2">
    <source>
        <dbReference type="EMBL" id="QGG95075.1"/>
    </source>
</evidence>
<gene>
    <name evidence="2" type="ORF">GH723_08130</name>
</gene>
<dbReference type="KEGG" id="atq:GH723_08130"/>
<proteinExistence type="predicted"/>
<protein>
    <submittedName>
        <fullName evidence="2">Uncharacterized protein</fullName>
    </submittedName>
</protein>
<keyword evidence="1" id="KW-1133">Transmembrane helix</keyword>
<dbReference type="EMBL" id="CP045851">
    <property type="protein sequence ID" value="QGG95075.1"/>
    <property type="molecule type" value="Genomic_DNA"/>
</dbReference>
<feature type="transmembrane region" description="Helical" evidence="1">
    <location>
        <begin position="40"/>
        <end position="62"/>
    </location>
</feature>
<keyword evidence="3" id="KW-1185">Reference proteome</keyword>
<sequence length="365" mass="38338">MTTNGIEERLRQHVERLDDPVAPITATEAMDRRVTRGRSVVPWVSAAAALLVVVGAVAVVLAQRADDTSRVATAPVDTPGAPPADQLAPLDDAVELWLSAPEVPPGDHEVVAALRAHDELDATFGVLAEVERWDGTRWTVFGEVAMCLDHWHCTAEVRRPGAVEGIEDIGLSASPGAAGPVERFSVTGLEPGWYRISHAAFEGVEASGILRITAGAPPPVPLWPTDAVAVSTQPPFVPTGGATVLLSALVPPDDGGNLSAEDIEAAVAGMDEEVSLERWEGEGWVPVAQLPLVAVPEGLGARAVEVPPLDPGAYRLVREGPGGPHVGNLWVVDPVEAGAASAAEVPRDHEIRLADPPMVVRTGRW</sequence>
<name>A0A5Q2RPD9_9ACTN</name>
<keyword evidence="1" id="KW-0812">Transmembrane</keyword>
<dbReference type="AlphaFoldDB" id="A0A5Q2RPD9"/>
<accession>A0A5Q2RPD9</accession>
<reference evidence="2 3" key="1">
    <citation type="submission" date="2019-11" db="EMBL/GenBank/DDBJ databases">
        <authorList>
            <person name="He Y."/>
        </authorList>
    </citation>
    <scope>NUCLEOTIDE SEQUENCE [LARGE SCALE GENOMIC DNA]</scope>
    <source>
        <strain evidence="2 3">SCSIO 58843</strain>
    </source>
</reference>
<dbReference type="RefSeq" id="WP_153759183.1">
    <property type="nucleotide sequence ID" value="NZ_CP045851.1"/>
</dbReference>
<dbReference type="Proteomes" id="UP000334019">
    <property type="component" value="Chromosome"/>
</dbReference>
<keyword evidence="1" id="KW-0472">Membrane</keyword>
<organism evidence="2 3">
    <name type="scientific">Actinomarinicola tropica</name>
    <dbReference type="NCBI Taxonomy" id="2789776"/>
    <lineage>
        <taxon>Bacteria</taxon>
        <taxon>Bacillati</taxon>
        <taxon>Actinomycetota</taxon>
        <taxon>Acidimicrobiia</taxon>
        <taxon>Acidimicrobiales</taxon>
        <taxon>Iamiaceae</taxon>
        <taxon>Actinomarinicola</taxon>
    </lineage>
</organism>